<evidence type="ECO:0000256" key="4">
    <source>
        <dbReference type="ARBA" id="ARBA00023273"/>
    </source>
</evidence>
<comment type="caution">
    <text evidence="8">The sequence shown here is derived from an EMBL/GenBank/DDBJ whole genome shotgun (WGS) entry which is preliminary data.</text>
</comment>
<evidence type="ECO:0000313" key="9">
    <source>
        <dbReference type="Proteomes" id="UP000663879"/>
    </source>
</evidence>
<keyword evidence="4" id="KW-0966">Cell projection</keyword>
<dbReference type="Pfam" id="PF14738">
    <property type="entry name" value="CFAP91"/>
    <property type="match status" value="1"/>
</dbReference>
<dbReference type="GO" id="GO:0005930">
    <property type="term" value="C:axoneme"/>
    <property type="evidence" value="ECO:0007669"/>
    <property type="project" value="UniProtKB-SubCell"/>
</dbReference>
<protein>
    <recommendedName>
        <fullName evidence="6">Cilia- and flagella-associated protein 91</fullName>
    </recommendedName>
</protein>
<dbReference type="AlphaFoldDB" id="A0A813RSF8"/>
<keyword evidence="9" id="KW-1185">Reference proteome</keyword>
<proteinExistence type="inferred from homology"/>
<keyword evidence="2" id="KW-0963">Cytoplasm</keyword>
<evidence type="ECO:0000256" key="2">
    <source>
        <dbReference type="ARBA" id="ARBA00022490"/>
    </source>
</evidence>
<comment type="subcellular location">
    <subcellularLocation>
        <location evidence="1">Cytoplasm</location>
        <location evidence="1">Cytoskeleton</location>
        <location evidence="1">Cilium axoneme</location>
    </subcellularLocation>
</comment>
<reference evidence="8" key="1">
    <citation type="submission" date="2021-02" db="EMBL/GenBank/DDBJ databases">
        <authorList>
            <person name="Nowell W R."/>
        </authorList>
    </citation>
    <scope>NUCLEOTIDE SEQUENCE</scope>
    <source>
        <strain evidence="8">Ploen Becks lab</strain>
    </source>
</reference>
<comment type="similarity">
    <text evidence="5">Belongs to the CFAP91 family.</text>
</comment>
<evidence type="ECO:0000256" key="5">
    <source>
        <dbReference type="ARBA" id="ARBA00029468"/>
    </source>
</evidence>
<dbReference type="InterPro" id="IPR026720">
    <property type="entry name" value="CFAP91"/>
</dbReference>
<keyword evidence="3" id="KW-0206">Cytoskeleton</keyword>
<dbReference type="OrthoDB" id="567787at2759"/>
<accession>A0A813RSF8</accession>
<evidence type="ECO:0000256" key="6">
    <source>
        <dbReference type="ARBA" id="ARBA00029555"/>
    </source>
</evidence>
<evidence type="ECO:0000313" key="8">
    <source>
        <dbReference type="EMBL" id="CAF0789210.1"/>
    </source>
</evidence>
<sequence>MTTTIVQQKPTGSSFTRPKMMENRAFDYIYDKNYHLSTQTDHSLQAMKARSGNSNIHLLPIYQTMFSELKHHPRFTFQLKNNLVLPNHVNQDWPGKQTYTREKQILHKLMTGDHSIQIPRVNFDRTDVDGQDRYKFSRKPIIPFLNAIPPYVVLDTFRNQELEQQRQHELNRPQTSFAKTIGTQTDYRDGEAQTDPYTPEYVVKPGTQPELLTLITLANGRGLPVGLAEVEMIERARAKRAWEATLPPINDPSQWEKRLKMMTEMERKEWMYREKEIEEIQNLRMEMLKKMLKDREENQASILAKKLDKLWVKKQKEKDAKIKKLRAENIKNIRKLIKKRENPEGEFKRRNIIDEYSNFESQAYAPLTRVGYFPDKNADNYVVKNKYLDTYQGLLELEASLPPYVLNLKIDAPKRIQHTKDGYLKRKYREEKRLEEIHSNITSMKEHQKSEEKPLRFLKLIEKPVPRPPTPRINIPDLEEEERELAAIYLQKIIRGKAIQNMMYDGKQEKLVLIKEVASTHALQTVDQANTKLYKQKVLALQRQRHLKTQADDLMDEVLQGLEGEAVSDMLDFLSKELIRLQEERRIHAFAMLAERQRRMREAEESGLRQVEERRRREDDEIFKQMLKTQQDCVDTYLEDCILETVDKVADEESRKEIHDMAVKINDIAYEIENTRSALESEEIVAELVHGFLIPEAQKEFYFPFQVKSKQEPYLMAAHREIYAETNKVLSNDNDSEPAEN</sequence>
<dbReference type="PANTHER" id="PTHR22455">
    <property type="entry name" value="CILIA- AND FLAGELLA-ASSOCIATED PROTEIN 91"/>
    <property type="match status" value="1"/>
</dbReference>
<evidence type="ECO:0000256" key="3">
    <source>
        <dbReference type="ARBA" id="ARBA00023212"/>
    </source>
</evidence>
<evidence type="ECO:0000259" key="7">
    <source>
        <dbReference type="Pfam" id="PF14738"/>
    </source>
</evidence>
<organism evidence="8 9">
    <name type="scientific">Brachionus calyciflorus</name>
    <dbReference type="NCBI Taxonomy" id="104777"/>
    <lineage>
        <taxon>Eukaryota</taxon>
        <taxon>Metazoa</taxon>
        <taxon>Spiralia</taxon>
        <taxon>Gnathifera</taxon>
        <taxon>Rotifera</taxon>
        <taxon>Eurotatoria</taxon>
        <taxon>Monogononta</taxon>
        <taxon>Pseudotrocha</taxon>
        <taxon>Ploima</taxon>
        <taxon>Brachionidae</taxon>
        <taxon>Brachionus</taxon>
    </lineage>
</organism>
<dbReference type="PANTHER" id="PTHR22455:SF10">
    <property type="entry name" value="CILIA- AND FLAGELLA-ASSOCIATED PROTEIN 91"/>
    <property type="match status" value="1"/>
</dbReference>
<dbReference type="Proteomes" id="UP000663879">
    <property type="component" value="Unassembled WGS sequence"/>
</dbReference>
<dbReference type="InterPro" id="IPR032840">
    <property type="entry name" value="CFAP91_dom"/>
</dbReference>
<evidence type="ECO:0000256" key="1">
    <source>
        <dbReference type="ARBA" id="ARBA00004430"/>
    </source>
</evidence>
<name>A0A813RSF8_9BILA</name>
<dbReference type="EMBL" id="CAJNOC010000665">
    <property type="protein sequence ID" value="CAF0789210.1"/>
    <property type="molecule type" value="Genomic_DNA"/>
</dbReference>
<feature type="domain" description="CFAP91" evidence="7">
    <location>
        <begin position="183"/>
        <end position="335"/>
    </location>
</feature>
<gene>
    <name evidence="8" type="ORF">OXX778_LOCUS5879</name>
</gene>